<sequence length="341" mass="38243">MIVDTSRLSFKLSAQKIDSLESLLTQAAHTLQPSLRCIACVFNKLIWATTAVPFTRANFREIQRCFIDSAKKVCYDLKFKCILSKEARAELEWWEENLRKVNGKKFASGKPDLSIFSDALLSGWGGVSEGVTARGPWSKEDESQNCFDSSALDRSNLVPIIAGTSSRGSKNNNESSYIGARKSTSFKQDSSAPSRLEIIRHRLGRRGIPSQVVELIVVGNRSTTHVAYESAWNNWTDWCLARNADPLTNALMPHAKISIYPLVIKLLKGCYHQNPPSPRYFSLWNPEVVLNFVKRIDDSDALGLPSLSRKLATLLALATLMRTSELAAIPSEWNQEWQFFV</sequence>
<accession>A0A162CAJ9</accession>
<dbReference type="InterPro" id="IPR052055">
    <property type="entry name" value="Hepadnavirus_pol/RT"/>
</dbReference>
<evidence type="ECO:0000313" key="2">
    <source>
        <dbReference type="EMBL" id="KZS13502.1"/>
    </source>
</evidence>
<reference evidence="2 3" key="1">
    <citation type="submission" date="2016-03" db="EMBL/GenBank/DDBJ databases">
        <title>EvidentialGene: Evidence-directed Construction of Genes on Genomes.</title>
        <authorList>
            <person name="Gilbert D.G."/>
            <person name="Choi J.-H."/>
            <person name="Mockaitis K."/>
            <person name="Colbourne J."/>
            <person name="Pfrender M."/>
        </authorList>
    </citation>
    <scope>NUCLEOTIDE SEQUENCE [LARGE SCALE GENOMIC DNA]</scope>
    <source>
        <strain evidence="2 3">Xinb3</strain>
        <tissue evidence="2">Complete organism</tissue>
    </source>
</reference>
<protein>
    <recommendedName>
        <fullName evidence="4">Tyr recombinase domain-containing protein</fullName>
    </recommendedName>
</protein>
<proteinExistence type="predicted"/>
<dbReference type="PANTHER" id="PTHR33050:SF7">
    <property type="entry name" value="RIBONUCLEASE H"/>
    <property type="match status" value="1"/>
</dbReference>
<name>A0A162CAJ9_9CRUS</name>
<dbReference type="OrthoDB" id="6361724at2759"/>
<dbReference type="PANTHER" id="PTHR33050">
    <property type="entry name" value="REVERSE TRANSCRIPTASE DOMAIN-CONTAINING PROTEIN"/>
    <property type="match status" value="1"/>
</dbReference>
<keyword evidence="3" id="KW-1185">Reference proteome</keyword>
<evidence type="ECO:0008006" key="4">
    <source>
        <dbReference type="Google" id="ProtNLM"/>
    </source>
</evidence>
<dbReference type="AlphaFoldDB" id="A0A162CAJ9"/>
<evidence type="ECO:0000313" key="3">
    <source>
        <dbReference type="Proteomes" id="UP000076858"/>
    </source>
</evidence>
<feature type="region of interest" description="Disordered" evidence="1">
    <location>
        <begin position="163"/>
        <end position="189"/>
    </location>
</feature>
<gene>
    <name evidence="2" type="ORF">APZ42_021354</name>
</gene>
<organism evidence="2 3">
    <name type="scientific">Daphnia magna</name>
    <dbReference type="NCBI Taxonomy" id="35525"/>
    <lineage>
        <taxon>Eukaryota</taxon>
        <taxon>Metazoa</taxon>
        <taxon>Ecdysozoa</taxon>
        <taxon>Arthropoda</taxon>
        <taxon>Crustacea</taxon>
        <taxon>Branchiopoda</taxon>
        <taxon>Diplostraca</taxon>
        <taxon>Cladocera</taxon>
        <taxon>Anomopoda</taxon>
        <taxon>Daphniidae</taxon>
        <taxon>Daphnia</taxon>
    </lineage>
</organism>
<dbReference type="Proteomes" id="UP000076858">
    <property type="component" value="Unassembled WGS sequence"/>
</dbReference>
<dbReference type="EMBL" id="LRGB01001129">
    <property type="protein sequence ID" value="KZS13502.1"/>
    <property type="molecule type" value="Genomic_DNA"/>
</dbReference>
<comment type="caution">
    <text evidence="2">The sequence shown here is derived from an EMBL/GenBank/DDBJ whole genome shotgun (WGS) entry which is preliminary data.</text>
</comment>
<evidence type="ECO:0000256" key="1">
    <source>
        <dbReference type="SAM" id="MobiDB-lite"/>
    </source>
</evidence>